<sequence>MSFINYRVAAGHAVAVLKNQLAAIIVIAPVGYAGGVVHERIGTVQLGRIDPEAESAAFQFQWQDEDGTAETVVNTDEEITMCLRQDQRHLLEQFAPPVQTTFKHGGKAA</sequence>
<protein>
    <submittedName>
        <fullName evidence="1">Uncharacterized protein</fullName>
    </submittedName>
</protein>
<accession>A0ABV9JJF6</accession>
<evidence type="ECO:0000313" key="1">
    <source>
        <dbReference type="EMBL" id="MFC4654353.1"/>
    </source>
</evidence>
<gene>
    <name evidence="1" type="ORF">ACFO3I_04845</name>
</gene>
<organism evidence="1 2">
    <name type="scientific">Rheinheimera marina</name>
    <dbReference type="NCBI Taxonomy" id="1774958"/>
    <lineage>
        <taxon>Bacteria</taxon>
        <taxon>Pseudomonadati</taxon>
        <taxon>Pseudomonadota</taxon>
        <taxon>Gammaproteobacteria</taxon>
        <taxon>Chromatiales</taxon>
        <taxon>Chromatiaceae</taxon>
        <taxon>Rheinheimera</taxon>
    </lineage>
</organism>
<dbReference type="EMBL" id="JBHSGB010000005">
    <property type="protein sequence ID" value="MFC4654353.1"/>
    <property type="molecule type" value="Genomic_DNA"/>
</dbReference>
<dbReference type="RefSeq" id="WP_377332205.1">
    <property type="nucleotide sequence ID" value="NZ_JBHSGB010000005.1"/>
</dbReference>
<reference evidence="2" key="1">
    <citation type="journal article" date="2019" name="Int. J. Syst. Evol. Microbiol.">
        <title>The Global Catalogue of Microorganisms (GCM) 10K type strain sequencing project: providing services to taxonomists for standard genome sequencing and annotation.</title>
        <authorList>
            <consortium name="The Broad Institute Genomics Platform"/>
            <consortium name="The Broad Institute Genome Sequencing Center for Infectious Disease"/>
            <person name="Wu L."/>
            <person name="Ma J."/>
        </authorList>
    </citation>
    <scope>NUCLEOTIDE SEQUENCE [LARGE SCALE GENOMIC DNA]</scope>
    <source>
        <strain evidence="2">DT28</strain>
    </source>
</reference>
<dbReference type="Proteomes" id="UP001595962">
    <property type="component" value="Unassembled WGS sequence"/>
</dbReference>
<keyword evidence="2" id="KW-1185">Reference proteome</keyword>
<evidence type="ECO:0000313" key="2">
    <source>
        <dbReference type="Proteomes" id="UP001595962"/>
    </source>
</evidence>
<proteinExistence type="predicted"/>
<name>A0ABV9JJF6_9GAMM</name>
<comment type="caution">
    <text evidence="1">The sequence shown here is derived from an EMBL/GenBank/DDBJ whole genome shotgun (WGS) entry which is preliminary data.</text>
</comment>